<feature type="signal peptide" evidence="1">
    <location>
        <begin position="1"/>
        <end position="21"/>
    </location>
</feature>
<dbReference type="PANTHER" id="PTHR46623:SF6">
    <property type="entry name" value="ALPHA_BETA-HYDROLASES SUPERFAMILY PROTEIN"/>
    <property type="match status" value="1"/>
</dbReference>
<dbReference type="Pfam" id="PF01738">
    <property type="entry name" value="DLH"/>
    <property type="match status" value="1"/>
</dbReference>
<evidence type="ECO:0000259" key="2">
    <source>
        <dbReference type="Pfam" id="PF01738"/>
    </source>
</evidence>
<dbReference type="RefSeq" id="WP_044049515.1">
    <property type="nucleotide sequence ID" value="NZ_CP003984.1"/>
</dbReference>
<sequence length="248" mass="26852">MTRSWFTLVTSFAFSATAAFAGGHSQSVFYKSGDKEFSAYAMTAGSAPKGTVYIIHDWNGLDSYEQKRVGMLADLGYNAVALDLFGVDAKLEGFEDYRRETGALYKDRNEFRNRINAGIAAAEALFNTAGKTVLMGYCFGGAAVLEAARSGSDLDGFVSFHGGLTTPEGQDYTQTRGEILVLHGSADPVSGMDDLASLLQQMQEAEVVHNAEVFGGARHSFTIEGSRDFDAAAERKSWDALLRFLDEV</sequence>
<evidence type="ECO:0000313" key="4">
    <source>
        <dbReference type="Proteomes" id="UP000028680"/>
    </source>
</evidence>
<keyword evidence="3" id="KW-0378">Hydrolase</keyword>
<accession>A0AAN0RI81</accession>
<organism evidence="3 4">
    <name type="scientific">Planktomarina temperata RCA23</name>
    <dbReference type="NCBI Taxonomy" id="666509"/>
    <lineage>
        <taxon>Bacteria</taxon>
        <taxon>Pseudomonadati</taxon>
        <taxon>Pseudomonadota</taxon>
        <taxon>Alphaproteobacteria</taxon>
        <taxon>Rhodobacterales</taxon>
        <taxon>Paracoccaceae</taxon>
        <taxon>Planktomarina</taxon>
    </lineage>
</organism>
<dbReference type="Gene3D" id="3.40.50.1820">
    <property type="entry name" value="alpha/beta hydrolase"/>
    <property type="match status" value="1"/>
</dbReference>
<feature type="domain" description="Dienelactone hydrolase" evidence="2">
    <location>
        <begin position="37"/>
        <end position="247"/>
    </location>
</feature>
<dbReference type="KEGG" id="ptp:RCA23_c11380"/>
<dbReference type="EMBL" id="CP003984">
    <property type="protein sequence ID" value="AII86688.1"/>
    <property type="molecule type" value="Genomic_DNA"/>
</dbReference>
<evidence type="ECO:0000256" key="1">
    <source>
        <dbReference type="SAM" id="SignalP"/>
    </source>
</evidence>
<reference evidence="3 4" key="1">
    <citation type="journal article" date="2014" name="ISME J.">
        <title>Adaptation of an abundant Roseobacter RCA organism to pelagic systems revealed by genomic and transcriptomic analyses.</title>
        <authorList>
            <person name="Voget S."/>
            <person name="Wemheuer B."/>
            <person name="Brinkhoff T."/>
            <person name="Vollmers J."/>
            <person name="Dietrich S."/>
            <person name="Giebel H.A."/>
            <person name="Beardsley C."/>
            <person name="Sardemann C."/>
            <person name="Bakenhus I."/>
            <person name="Billerbeck S."/>
            <person name="Daniel R."/>
            <person name="Simon M."/>
        </authorList>
    </citation>
    <scope>NUCLEOTIDE SEQUENCE [LARGE SCALE GENOMIC DNA]</scope>
    <source>
        <strain evidence="3 4">RCA23</strain>
    </source>
</reference>
<feature type="chain" id="PRO_5042910375" evidence="1">
    <location>
        <begin position="22"/>
        <end position="248"/>
    </location>
</feature>
<dbReference type="AlphaFoldDB" id="A0AAN0RI81"/>
<dbReference type="SUPFAM" id="SSF53474">
    <property type="entry name" value="alpha/beta-Hydrolases"/>
    <property type="match status" value="1"/>
</dbReference>
<dbReference type="EC" id="3.1.1.45" evidence="3"/>
<name>A0AAN0RI81_9RHOB</name>
<dbReference type="Proteomes" id="UP000028680">
    <property type="component" value="Chromosome"/>
</dbReference>
<keyword evidence="1" id="KW-0732">Signal</keyword>
<evidence type="ECO:0000313" key="3">
    <source>
        <dbReference type="EMBL" id="AII86688.1"/>
    </source>
</evidence>
<dbReference type="InterPro" id="IPR002925">
    <property type="entry name" value="Dienelactn_hydro"/>
</dbReference>
<dbReference type="InterPro" id="IPR029058">
    <property type="entry name" value="AB_hydrolase_fold"/>
</dbReference>
<dbReference type="InterPro" id="IPR051049">
    <property type="entry name" value="Dienelactone_hydrolase-like"/>
</dbReference>
<protein>
    <submittedName>
        <fullName evidence="3">Dienelactone hydrolase</fullName>
        <ecNumber evidence="3">3.1.1.45</ecNumber>
    </submittedName>
</protein>
<proteinExistence type="predicted"/>
<gene>
    <name evidence="3" type="ORF">RCA23_c11380</name>
</gene>
<keyword evidence="4" id="KW-1185">Reference proteome</keyword>
<dbReference type="PANTHER" id="PTHR46623">
    <property type="entry name" value="CARBOXYMETHYLENEBUTENOLIDASE-RELATED"/>
    <property type="match status" value="1"/>
</dbReference>
<dbReference type="GO" id="GO:0008806">
    <property type="term" value="F:carboxymethylenebutenolidase activity"/>
    <property type="evidence" value="ECO:0007669"/>
    <property type="project" value="UniProtKB-EC"/>
</dbReference>